<feature type="region of interest" description="Disordered" evidence="2">
    <location>
        <begin position="1"/>
        <end position="53"/>
    </location>
</feature>
<name>A0A9P1FUN3_9DINO</name>
<feature type="transmembrane region" description="Helical" evidence="3">
    <location>
        <begin position="230"/>
        <end position="255"/>
    </location>
</feature>
<evidence type="ECO:0000313" key="7">
    <source>
        <dbReference type="Proteomes" id="UP001152797"/>
    </source>
</evidence>
<keyword evidence="7" id="KW-1185">Reference proteome</keyword>
<evidence type="ECO:0000313" key="5">
    <source>
        <dbReference type="EMBL" id="CAL1142181.1"/>
    </source>
</evidence>
<dbReference type="EMBL" id="CAMXCT020001302">
    <property type="protein sequence ID" value="CAL1142181.1"/>
    <property type="molecule type" value="Genomic_DNA"/>
</dbReference>
<gene>
    <name evidence="4" type="ORF">C1SCF055_LOCUS15930</name>
</gene>
<reference evidence="4" key="1">
    <citation type="submission" date="2022-10" db="EMBL/GenBank/DDBJ databases">
        <authorList>
            <person name="Chen Y."/>
            <person name="Dougan E. K."/>
            <person name="Chan C."/>
            <person name="Rhodes N."/>
            <person name="Thang M."/>
        </authorList>
    </citation>
    <scope>NUCLEOTIDE SEQUENCE</scope>
</reference>
<feature type="compositionally biased region" description="Polar residues" evidence="2">
    <location>
        <begin position="514"/>
        <end position="525"/>
    </location>
</feature>
<evidence type="ECO:0000313" key="6">
    <source>
        <dbReference type="EMBL" id="CAL4776118.1"/>
    </source>
</evidence>
<evidence type="ECO:0000256" key="1">
    <source>
        <dbReference type="SAM" id="Coils"/>
    </source>
</evidence>
<sequence length="853" mass="94374">MKVQPLDEESTPSGAAAPQGPPAAPETPPEPPSPKSPKSSKPPGQPSRLLQAPEAAGKSAHLGYLFRAFTATPAGGGLGRRCSIEESCKGDVENMGGARLCLPTVRGTVLSSLLSSTFIFIGLLALSAAEHGLHGFPRTAWLTLALRYLGWAFLFYIPIHFMSVPFVRNFLLWSLQPGDSLRDALAHGKGEDYPVCLGRRAAFFPYFVHTCWLSVYAILIFVSIGEEGYFGLVPIFGLGNIFMVPVGTCASMLFAPPLVSRSYPFKVGPSAILFPIVGFLLVVGSYILLRRLIGPSLASVMPLVLSAYELLGTALVCRVFTREFVVQKEVREGYLGTNQGLVVSMAICNLHAMAEGARLTLLYVDNLESQDWDILVPIVSGVLWNVMVRLGGLDRFLHVVTNGWRKPNNGSRLLRESGYCMGYPRFGAVGALLLARLCISTPMRLDGPELRLFGIVLLAEICEDLCSFVLRYVGVNMFPRSKLVTEQEVQEMAQVRLNKRKGSKEPAGRRTDSAAASSPVTSESRISIVPSDAGRRIDSNKDRSDMSHAVSDRALMKSTCWSVRVAYDFRFRIEAFDPMPLWAHLLPTAMAQFHTIFAMVVFSGGLDFILGLCERMDFLGYSSAVLWWLGHQLDVDLGWPLEMALSGNEEKVAEVQQLFQSLEELSQATQDDQVCHESETQELRQERNAIKDRLEDAISSLRQLSTRAELLQPSAAAETTAARSAVGTAPEWQRRVWRADEELKELKRMEALRLQQIKDLEMDQENLVEQTTLATSLGEETAETKMVSLERSQAELQASVQSKKLRVQETQQLVQQLQAYIRRLHAQQLQLVTRADERVLRNPQPPFSATAKA</sequence>
<accession>A0A9P1FUN3</accession>
<feature type="compositionally biased region" description="Basic and acidic residues" evidence="2">
    <location>
        <begin position="503"/>
        <end position="512"/>
    </location>
</feature>
<feature type="transmembrane region" description="Helical" evidence="3">
    <location>
        <begin position="267"/>
        <end position="288"/>
    </location>
</feature>
<dbReference type="EMBL" id="CAMXCT010001302">
    <property type="protein sequence ID" value="CAI3988806.1"/>
    <property type="molecule type" value="Genomic_DNA"/>
</dbReference>
<feature type="transmembrane region" description="Helical" evidence="3">
    <location>
        <begin position="109"/>
        <end position="128"/>
    </location>
</feature>
<comment type="caution">
    <text evidence="4">The sequence shown here is derived from an EMBL/GenBank/DDBJ whole genome shotgun (WGS) entry which is preliminary data.</text>
</comment>
<reference evidence="5" key="2">
    <citation type="submission" date="2024-04" db="EMBL/GenBank/DDBJ databases">
        <authorList>
            <person name="Chen Y."/>
            <person name="Shah S."/>
            <person name="Dougan E. K."/>
            <person name="Thang M."/>
            <person name="Chan C."/>
        </authorList>
    </citation>
    <scope>NUCLEOTIDE SEQUENCE [LARGE SCALE GENOMIC DNA]</scope>
</reference>
<protein>
    <submittedName>
        <fullName evidence="6">PDZ domain-containing protein</fullName>
    </submittedName>
</protein>
<evidence type="ECO:0000256" key="3">
    <source>
        <dbReference type="SAM" id="Phobius"/>
    </source>
</evidence>
<keyword evidence="1" id="KW-0175">Coiled coil</keyword>
<feature type="transmembrane region" description="Helical" evidence="3">
    <location>
        <begin position="203"/>
        <end position="224"/>
    </location>
</feature>
<keyword evidence="3" id="KW-0472">Membrane</keyword>
<evidence type="ECO:0000256" key="2">
    <source>
        <dbReference type="SAM" id="MobiDB-lite"/>
    </source>
</evidence>
<organism evidence="4">
    <name type="scientific">Cladocopium goreaui</name>
    <dbReference type="NCBI Taxonomy" id="2562237"/>
    <lineage>
        <taxon>Eukaryota</taxon>
        <taxon>Sar</taxon>
        <taxon>Alveolata</taxon>
        <taxon>Dinophyceae</taxon>
        <taxon>Suessiales</taxon>
        <taxon>Symbiodiniaceae</taxon>
        <taxon>Cladocopium</taxon>
    </lineage>
</organism>
<feature type="compositionally biased region" description="Pro residues" evidence="2">
    <location>
        <begin position="19"/>
        <end position="35"/>
    </location>
</feature>
<evidence type="ECO:0000313" key="4">
    <source>
        <dbReference type="EMBL" id="CAI3988806.1"/>
    </source>
</evidence>
<keyword evidence="3" id="KW-1133">Transmembrane helix</keyword>
<dbReference type="AlphaFoldDB" id="A0A9P1FUN3"/>
<feature type="region of interest" description="Disordered" evidence="2">
    <location>
        <begin position="496"/>
        <end position="525"/>
    </location>
</feature>
<feature type="compositionally biased region" description="Acidic residues" evidence="2">
    <location>
        <begin position="1"/>
        <end position="10"/>
    </location>
</feature>
<feature type="transmembrane region" description="Helical" evidence="3">
    <location>
        <begin position="148"/>
        <end position="167"/>
    </location>
</feature>
<keyword evidence="3" id="KW-0812">Transmembrane</keyword>
<feature type="coiled-coil region" evidence="1">
    <location>
        <begin position="648"/>
        <end position="700"/>
    </location>
</feature>
<proteinExistence type="predicted"/>
<dbReference type="EMBL" id="CAMXCT030001302">
    <property type="protein sequence ID" value="CAL4776118.1"/>
    <property type="molecule type" value="Genomic_DNA"/>
</dbReference>
<dbReference type="Proteomes" id="UP001152797">
    <property type="component" value="Unassembled WGS sequence"/>
</dbReference>